<evidence type="ECO:0000256" key="12">
    <source>
        <dbReference type="HAMAP-Rule" id="MF_01576"/>
    </source>
</evidence>
<accession>A0A6H2EMA4</accession>
<dbReference type="GO" id="GO:0006164">
    <property type="term" value="P:purine nucleotide biosynthetic process"/>
    <property type="evidence" value="ECO:0007669"/>
    <property type="project" value="UniProtKB-KW"/>
</dbReference>
<keyword evidence="5 12" id="KW-0658">Purine biosynthesis</keyword>
<dbReference type="InterPro" id="IPR020631">
    <property type="entry name" value="THF_DH/CycHdrlase_NAD-bd_dom"/>
</dbReference>
<comment type="pathway">
    <text evidence="1 12">One-carbon metabolism; tetrahydrofolate interconversion.</text>
</comment>
<dbReference type="EC" id="3.5.4.9" evidence="12"/>
<dbReference type="PRINTS" id="PR00085">
    <property type="entry name" value="THFDHDRGNASE"/>
</dbReference>
<keyword evidence="10 12" id="KW-0486">Methionine biosynthesis</keyword>
<dbReference type="Gene3D" id="3.40.50.10860">
    <property type="entry name" value="Leucine Dehydrogenase, chain A, domain 1"/>
    <property type="match status" value="1"/>
</dbReference>
<keyword evidence="7 12" id="KW-0521">NADP</keyword>
<evidence type="ECO:0000313" key="15">
    <source>
        <dbReference type="EMBL" id="QJC22206.1"/>
    </source>
</evidence>
<evidence type="ECO:0000256" key="3">
    <source>
        <dbReference type="ARBA" id="ARBA00022563"/>
    </source>
</evidence>
<gene>
    <name evidence="12" type="primary">folD</name>
    <name evidence="15" type="ORF">HC352_06580</name>
</gene>
<dbReference type="Gene3D" id="3.40.50.720">
    <property type="entry name" value="NAD(P)-binding Rossmann-like Domain"/>
    <property type="match status" value="1"/>
</dbReference>
<dbReference type="FunFam" id="3.40.50.10860:FF:000005">
    <property type="entry name" value="C-1-tetrahydrofolate synthase, cytoplasmic, putative"/>
    <property type="match status" value="1"/>
</dbReference>
<keyword evidence="9 12" id="KW-0368">Histidine biosynthesis</keyword>
<dbReference type="CDD" id="cd01080">
    <property type="entry name" value="NAD_bind_m-THF_DH_Cyclohyd"/>
    <property type="match status" value="1"/>
</dbReference>
<evidence type="ECO:0000256" key="11">
    <source>
        <dbReference type="ARBA" id="ARBA00023268"/>
    </source>
</evidence>
<keyword evidence="16" id="KW-1185">Reference proteome</keyword>
<evidence type="ECO:0000256" key="10">
    <source>
        <dbReference type="ARBA" id="ARBA00023167"/>
    </source>
</evidence>
<evidence type="ECO:0000256" key="4">
    <source>
        <dbReference type="ARBA" id="ARBA00022605"/>
    </source>
</evidence>
<evidence type="ECO:0000256" key="8">
    <source>
        <dbReference type="ARBA" id="ARBA00023002"/>
    </source>
</evidence>
<dbReference type="SUPFAM" id="SSF51735">
    <property type="entry name" value="NAD(P)-binding Rossmann-fold domains"/>
    <property type="match status" value="1"/>
</dbReference>
<dbReference type="GO" id="GO:0004477">
    <property type="term" value="F:methenyltetrahydrofolate cyclohydrolase activity"/>
    <property type="evidence" value="ECO:0007669"/>
    <property type="project" value="UniProtKB-UniRule"/>
</dbReference>
<dbReference type="PROSITE" id="PS00766">
    <property type="entry name" value="THF_DHG_CYH_1"/>
    <property type="match status" value="1"/>
</dbReference>
<evidence type="ECO:0000256" key="6">
    <source>
        <dbReference type="ARBA" id="ARBA00022801"/>
    </source>
</evidence>
<keyword evidence="8 12" id="KW-0560">Oxidoreductase</keyword>
<evidence type="ECO:0000256" key="7">
    <source>
        <dbReference type="ARBA" id="ARBA00022857"/>
    </source>
</evidence>
<dbReference type="RefSeq" id="WP_168918137.1">
    <property type="nucleotide sequence ID" value="NZ_CP050804.1"/>
</dbReference>
<dbReference type="PANTHER" id="PTHR48099:SF5">
    <property type="entry name" value="C-1-TETRAHYDROFOLATE SYNTHASE, CYTOPLASMIC"/>
    <property type="match status" value="1"/>
</dbReference>
<comment type="catalytic activity">
    <reaction evidence="12">
        <text>(6R)-5,10-methenyltetrahydrofolate + H2O = (6R)-10-formyltetrahydrofolate + H(+)</text>
        <dbReference type="Rhea" id="RHEA:23700"/>
        <dbReference type="ChEBI" id="CHEBI:15377"/>
        <dbReference type="ChEBI" id="CHEBI:15378"/>
        <dbReference type="ChEBI" id="CHEBI:57455"/>
        <dbReference type="ChEBI" id="CHEBI:195366"/>
        <dbReference type="EC" id="3.5.4.9"/>
    </reaction>
</comment>
<dbReference type="InterPro" id="IPR046346">
    <property type="entry name" value="Aminoacid_DH-like_N_sf"/>
</dbReference>
<evidence type="ECO:0000259" key="13">
    <source>
        <dbReference type="Pfam" id="PF00763"/>
    </source>
</evidence>
<dbReference type="Pfam" id="PF00763">
    <property type="entry name" value="THF_DHG_CYH"/>
    <property type="match status" value="1"/>
</dbReference>
<dbReference type="EMBL" id="CP050804">
    <property type="protein sequence ID" value="QJC22206.1"/>
    <property type="molecule type" value="Genomic_DNA"/>
</dbReference>
<dbReference type="GO" id="GO:0005829">
    <property type="term" value="C:cytosol"/>
    <property type="evidence" value="ECO:0007669"/>
    <property type="project" value="TreeGrafter"/>
</dbReference>
<dbReference type="UniPathway" id="UPA00193"/>
<dbReference type="GO" id="GO:0009086">
    <property type="term" value="P:methionine biosynthetic process"/>
    <property type="evidence" value="ECO:0007669"/>
    <property type="project" value="UniProtKB-KW"/>
</dbReference>
<dbReference type="InterPro" id="IPR036291">
    <property type="entry name" value="NAD(P)-bd_dom_sf"/>
</dbReference>
<keyword evidence="6 12" id="KW-0378">Hydrolase</keyword>
<dbReference type="InterPro" id="IPR020630">
    <property type="entry name" value="THF_DH/CycHdrlase_cat_dom"/>
</dbReference>
<dbReference type="PANTHER" id="PTHR48099">
    <property type="entry name" value="C-1-TETRAHYDROFOLATE SYNTHASE, CYTOPLASMIC-RELATED"/>
    <property type="match status" value="1"/>
</dbReference>
<name>A0A6H2EMA4_9ACTO</name>
<feature type="binding site" evidence="12">
    <location>
        <begin position="163"/>
        <end position="165"/>
    </location>
    <ligand>
        <name>NADP(+)</name>
        <dbReference type="ChEBI" id="CHEBI:58349"/>
    </ligand>
</feature>
<dbReference type="InterPro" id="IPR020867">
    <property type="entry name" value="THF_DH/CycHdrlase_CS"/>
</dbReference>
<comment type="subunit">
    <text evidence="2 12">Homodimer.</text>
</comment>
<evidence type="ECO:0000259" key="14">
    <source>
        <dbReference type="Pfam" id="PF02882"/>
    </source>
</evidence>
<dbReference type="GO" id="GO:0000105">
    <property type="term" value="P:L-histidine biosynthetic process"/>
    <property type="evidence" value="ECO:0007669"/>
    <property type="project" value="UniProtKB-KW"/>
</dbReference>
<protein>
    <recommendedName>
        <fullName evidence="12">Bifunctional protein FolD</fullName>
    </recommendedName>
    <domain>
        <recommendedName>
            <fullName evidence="12">Methylenetetrahydrofolate dehydrogenase</fullName>
            <ecNumber evidence="12">1.5.1.5</ecNumber>
        </recommendedName>
    </domain>
    <domain>
        <recommendedName>
            <fullName evidence="12">Methenyltetrahydrofolate cyclohydrolase</fullName>
            <ecNumber evidence="12">3.5.4.9</ecNumber>
        </recommendedName>
    </domain>
</protein>
<dbReference type="NCBIfam" id="NF010789">
    <property type="entry name" value="PRK14193.1"/>
    <property type="match status" value="1"/>
</dbReference>
<keyword evidence="3 12" id="KW-0554">One-carbon metabolism</keyword>
<feature type="binding site" evidence="12">
    <location>
        <position position="231"/>
    </location>
    <ligand>
        <name>NADP(+)</name>
        <dbReference type="ChEBI" id="CHEBI:58349"/>
    </ligand>
</feature>
<dbReference type="HAMAP" id="MF_01576">
    <property type="entry name" value="THF_DHG_CYH"/>
    <property type="match status" value="1"/>
</dbReference>
<feature type="domain" description="Tetrahydrofolate dehydrogenase/cyclohydrolase NAD(P)-binding" evidence="14">
    <location>
        <begin position="137"/>
        <end position="282"/>
    </location>
</feature>
<comment type="function">
    <text evidence="12">Catalyzes the oxidation of 5,10-methylenetetrahydrofolate to 5,10-methenyltetrahydrofolate and then the hydrolysis of 5,10-methenyltetrahydrofolate to 10-formyltetrahydrofolate.</text>
</comment>
<organism evidence="15 16">
    <name type="scientific">Arcanobacterium buesumense</name>
    <dbReference type="NCBI Taxonomy" id="2722751"/>
    <lineage>
        <taxon>Bacteria</taxon>
        <taxon>Bacillati</taxon>
        <taxon>Actinomycetota</taxon>
        <taxon>Actinomycetes</taxon>
        <taxon>Actinomycetales</taxon>
        <taxon>Actinomycetaceae</taxon>
        <taxon>Arcanobacterium</taxon>
    </lineage>
</organism>
<feature type="domain" description="Tetrahydrofolate dehydrogenase/cyclohydrolase catalytic" evidence="13">
    <location>
        <begin position="7"/>
        <end position="118"/>
    </location>
</feature>
<comment type="catalytic activity">
    <reaction evidence="12">
        <text>(6R)-5,10-methylene-5,6,7,8-tetrahydrofolate + NADP(+) = (6R)-5,10-methenyltetrahydrofolate + NADPH</text>
        <dbReference type="Rhea" id="RHEA:22812"/>
        <dbReference type="ChEBI" id="CHEBI:15636"/>
        <dbReference type="ChEBI" id="CHEBI:57455"/>
        <dbReference type="ChEBI" id="CHEBI:57783"/>
        <dbReference type="ChEBI" id="CHEBI:58349"/>
        <dbReference type="EC" id="1.5.1.5"/>
    </reaction>
</comment>
<evidence type="ECO:0000256" key="2">
    <source>
        <dbReference type="ARBA" id="ARBA00011738"/>
    </source>
</evidence>
<evidence type="ECO:0000256" key="5">
    <source>
        <dbReference type="ARBA" id="ARBA00022755"/>
    </source>
</evidence>
<dbReference type="GO" id="GO:0004488">
    <property type="term" value="F:methylenetetrahydrofolate dehydrogenase (NADP+) activity"/>
    <property type="evidence" value="ECO:0007669"/>
    <property type="project" value="UniProtKB-UniRule"/>
</dbReference>
<keyword evidence="4 12" id="KW-0028">Amino-acid biosynthesis</keyword>
<dbReference type="Proteomes" id="UP000502298">
    <property type="component" value="Chromosome"/>
</dbReference>
<evidence type="ECO:0000313" key="16">
    <source>
        <dbReference type="Proteomes" id="UP000502298"/>
    </source>
</evidence>
<evidence type="ECO:0000256" key="9">
    <source>
        <dbReference type="ARBA" id="ARBA00023102"/>
    </source>
</evidence>
<dbReference type="InterPro" id="IPR000672">
    <property type="entry name" value="THF_DH/CycHdrlase"/>
</dbReference>
<dbReference type="KEGG" id="arca:HC352_06580"/>
<keyword evidence="11 12" id="KW-0511">Multifunctional enzyme</keyword>
<evidence type="ECO:0000256" key="1">
    <source>
        <dbReference type="ARBA" id="ARBA00004777"/>
    </source>
</evidence>
<dbReference type="AlphaFoldDB" id="A0A6H2EMA4"/>
<comment type="similarity">
    <text evidence="12">Belongs to the tetrahydrofolate dehydrogenase/cyclohydrolase family.</text>
</comment>
<dbReference type="GO" id="GO:0035999">
    <property type="term" value="P:tetrahydrofolate interconversion"/>
    <property type="evidence" value="ECO:0007669"/>
    <property type="project" value="UniProtKB-UniRule"/>
</dbReference>
<dbReference type="EC" id="1.5.1.5" evidence="12"/>
<reference evidence="15 16" key="1">
    <citation type="submission" date="2020-03" db="EMBL/GenBank/DDBJ databases">
        <title>Complete genome of Arcanobacterium buesumensis sp. nov. strain 2701.</title>
        <authorList>
            <person name="Borowiak M."/>
            <person name="Alssahen M."/>
            <person name="Laemmler C."/>
            <person name="Malorny B."/>
            <person name="Hassan A."/>
            <person name="Prenger-Berninghoff E."/>
            <person name="Ploetz M."/>
            <person name="Abdulmawjood A."/>
        </authorList>
    </citation>
    <scope>NUCLEOTIDE SEQUENCE [LARGE SCALE GENOMIC DNA]</scope>
    <source>
        <strain evidence="15 16">2701</strain>
    </source>
</reference>
<comment type="caution">
    <text evidence="12">Lacks conserved residue(s) required for the propagation of feature annotation.</text>
</comment>
<dbReference type="Pfam" id="PF02882">
    <property type="entry name" value="THF_DHG_CYH_C"/>
    <property type="match status" value="1"/>
</dbReference>
<dbReference type="SUPFAM" id="SSF53223">
    <property type="entry name" value="Aminoacid dehydrogenase-like, N-terminal domain"/>
    <property type="match status" value="1"/>
</dbReference>
<sequence>MTIPVKMDGRATLAQIKVEMQEKIAHLDSAPGLATILVGQDPGSQMYVNMKHRDCAEIGIESIRIDLPEESTTEDVLAQVRKLNDDPKCSGFIVQLPLPRHIDTRAVLEAIDPVKDVDGLHPVNIGRLANEIPAPVACTPMGIVELGRRYGVQWEGANVCLVGRGTTVGKPLAILLTSRSINSTVDACHSATKNLAEHTRRADIIIAAAGVAHMITPDMVRPGAAVFDVGVSRVIDPETGESVMAGDVDPAVFDLAGWYSPNPGGVGPMTRAMLLTNVVDAHVSYLPK</sequence>
<proteinExistence type="inferred from homology"/>